<dbReference type="EMBL" id="FMWK01000018">
    <property type="protein sequence ID" value="SCZ81052.1"/>
    <property type="molecule type" value="Genomic_DNA"/>
</dbReference>
<dbReference type="RefSeq" id="WP_028248194.1">
    <property type="nucleotide sequence ID" value="NZ_FMWK01000018.1"/>
</dbReference>
<keyword evidence="1" id="KW-0812">Transmembrane</keyword>
<gene>
    <name evidence="2" type="ORF">SAMN02910350_02611</name>
</gene>
<feature type="transmembrane region" description="Helical" evidence="1">
    <location>
        <begin position="32"/>
        <end position="55"/>
    </location>
</feature>
<name>A0A1G5S3S4_PSEXY</name>
<dbReference type="AlphaFoldDB" id="A0A1G5S3S4"/>
<evidence type="ECO:0000313" key="2">
    <source>
        <dbReference type="EMBL" id="SCZ81052.1"/>
    </source>
</evidence>
<keyword evidence="1" id="KW-1133">Transmembrane helix</keyword>
<evidence type="ECO:0000313" key="3">
    <source>
        <dbReference type="Proteomes" id="UP000199428"/>
    </source>
</evidence>
<proteinExistence type="predicted"/>
<protein>
    <submittedName>
        <fullName evidence="2">Uncharacterized protein</fullName>
    </submittedName>
</protein>
<evidence type="ECO:0000256" key="1">
    <source>
        <dbReference type="SAM" id="Phobius"/>
    </source>
</evidence>
<feature type="transmembrane region" description="Helical" evidence="1">
    <location>
        <begin position="7"/>
        <end position="26"/>
    </location>
</feature>
<dbReference type="Proteomes" id="UP000199428">
    <property type="component" value="Unassembled WGS sequence"/>
</dbReference>
<organism evidence="2 3">
    <name type="scientific">Pseudobutyrivibrio xylanivorans</name>
    <dbReference type="NCBI Taxonomy" id="185007"/>
    <lineage>
        <taxon>Bacteria</taxon>
        <taxon>Bacillati</taxon>
        <taxon>Bacillota</taxon>
        <taxon>Clostridia</taxon>
        <taxon>Lachnospirales</taxon>
        <taxon>Lachnospiraceae</taxon>
        <taxon>Pseudobutyrivibrio</taxon>
    </lineage>
</organism>
<sequence>MKNVNNRYLVMMIIGLALIIFAGRIFDREYFIGIFHGAGIVTFLYAMVANVVAAFRTGKNATEQ</sequence>
<keyword evidence="1" id="KW-0472">Membrane</keyword>
<accession>A0A1G5S3S4</accession>
<reference evidence="2 3" key="1">
    <citation type="submission" date="2016-10" db="EMBL/GenBank/DDBJ databases">
        <authorList>
            <person name="de Groot N.N."/>
        </authorList>
    </citation>
    <scope>NUCLEOTIDE SEQUENCE [LARGE SCALE GENOMIC DNA]</scope>
    <source>
        <strain evidence="2 3">DSM 10317</strain>
    </source>
</reference>